<protein>
    <submittedName>
        <fullName evidence="8">MFS transporter</fullName>
    </submittedName>
</protein>
<comment type="subcellular location">
    <subcellularLocation>
        <location evidence="1">Cell membrane</location>
        <topology evidence="1">Multi-pass membrane protein</topology>
    </subcellularLocation>
</comment>
<feature type="transmembrane region" description="Helical" evidence="6">
    <location>
        <begin position="292"/>
        <end position="309"/>
    </location>
</feature>
<dbReference type="InterPro" id="IPR011701">
    <property type="entry name" value="MFS"/>
</dbReference>
<dbReference type="InterPro" id="IPR036259">
    <property type="entry name" value="MFS_trans_sf"/>
</dbReference>
<keyword evidence="3 6" id="KW-0812">Transmembrane</keyword>
<feature type="domain" description="Major facilitator superfamily (MFS) profile" evidence="7">
    <location>
        <begin position="16"/>
        <end position="405"/>
    </location>
</feature>
<dbReference type="AlphaFoldDB" id="A0A7J9SFE1"/>
<dbReference type="InterPro" id="IPR020846">
    <property type="entry name" value="MFS_dom"/>
</dbReference>
<evidence type="ECO:0000256" key="2">
    <source>
        <dbReference type="ARBA" id="ARBA00022475"/>
    </source>
</evidence>
<dbReference type="InterPro" id="IPR050189">
    <property type="entry name" value="MFS_Efflux_Transporters"/>
</dbReference>
<keyword evidence="5 6" id="KW-0472">Membrane</keyword>
<keyword evidence="4 6" id="KW-1133">Transmembrane helix</keyword>
<feature type="transmembrane region" description="Helical" evidence="6">
    <location>
        <begin position="223"/>
        <end position="240"/>
    </location>
</feature>
<evidence type="ECO:0000313" key="8">
    <source>
        <dbReference type="EMBL" id="MBB6645684.1"/>
    </source>
</evidence>
<dbReference type="SUPFAM" id="SSF103473">
    <property type="entry name" value="MFS general substrate transporter"/>
    <property type="match status" value="1"/>
</dbReference>
<organism evidence="8 9">
    <name type="scientific">Halobellus ruber</name>
    <dbReference type="NCBI Taxonomy" id="2761102"/>
    <lineage>
        <taxon>Archaea</taxon>
        <taxon>Methanobacteriati</taxon>
        <taxon>Methanobacteriota</taxon>
        <taxon>Stenosarchaea group</taxon>
        <taxon>Halobacteria</taxon>
        <taxon>Halobacteriales</taxon>
        <taxon>Haloferacaceae</taxon>
        <taxon>Halobellus</taxon>
    </lineage>
</organism>
<feature type="transmembrane region" description="Helical" evidence="6">
    <location>
        <begin position="56"/>
        <end position="77"/>
    </location>
</feature>
<name>A0A7J9SFE1_9EURY</name>
<keyword evidence="9" id="KW-1185">Reference proteome</keyword>
<feature type="transmembrane region" description="Helical" evidence="6">
    <location>
        <begin position="252"/>
        <end position="272"/>
    </location>
</feature>
<feature type="transmembrane region" description="Helical" evidence="6">
    <location>
        <begin position="177"/>
        <end position="196"/>
    </location>
</feature>
<sequence length="410" mass="42458">MKSSRVSQVTGDSGWRVGTIAAGWFLLLFVGAYLITPASVLTLVMADLGVTEATAAALVSMPQVTATVIGVPVGIYLDRVRTRAVIPAAAVILFLGSVGDWIAASGGDVTLLVGSRLVAGLGMFVLWVVSINVAASTFPPARRATATSVIISGYPAGYALGQLGAPLLAGSVTWPGVFPVFGGAVLLLSVVLYVVVGRVSRFQTSTKPISRAGFERVVRNRDVWMVVVITTLGYSLYMVFNSWMPTYITRRFGISLAESGAFVALFPAVGILARPTGGLVSDTVLGQRRRPVFAASFGGATVLAVAMFYSATIGLLVAMLVVAGVFIQLQIGLLYQSVQEFVDPSAAVTAVSLASVAGWLGSFLAPVVAGELVARAGSYTPLFGFAVVLGVVGVVTVWLMTESGGLTPAA</sequence>
<dbReference type="PANTHER" id="PTHR43124:SF3">
    <property type="entry name" value="CHLORAMPHENICOL EFFLUX PUMP RV0191"/>
    <property type="match status" value="1"/>
</dbReference>
<comment type="caution">
    <text evidence="8">The sequence shown here is derived from an EMBL/GenBank/DDBJ whole genome shotgun (WGS) entry which is preliminary data.</text>
</comment>
<dbReference type="PANTHER" id="PTHR43124">
    <property type="entry name" value="PURINE EFFLUX PUMP PBUE"/>
    <property type="match status" value="1"/>
</dbReference>
<evidence type="ECO:0000256" key="3">
    <source>
        <dbReference type="ARBA" id="ARBA00022692"/>
    </source>
</evidence>
<feature type="transmembrane region" description="Helical" evidence="6">
    <location>
        <begin position="381"/>
        <end position="400"/>
    </location>
</feature>
<feature type="transmembrane region" description="Helical" evidence="6">
    <location>
        <begin position="147"/>
        <end position="165"/>
    </location>
</feature>
<feature type="transmembrane region" description="Helical" evidence="6">
    <location>
        <begin position="84"/>
        <end position="104"/>
    </location>
</feature>
<gene>
    <name evidence="8" type="ORF">H5V44_05140</name>
</gene>
<keyword evidence="2" id="KW-1003">Cell membrane</keyword>
<evidence type="ECO:0000256" key="1">
    <source>
        <dbReference type="ARBA" id="ARBA00004651"/>
    </source>
</evidence>
<evidence type="ECO:0000313" key="9">
    <source>
        <dbReference type="Proteomes" id="UP000546257"/>
    </source>
</evidence>
<dbReference type="EMBL" id="JACKXD010000002">
    <property type="protein sequence ID" value="MBB6645684.1"/>
    <property type="molecule type" value="Genomic_DNA"/>
</dbReference>
<dbReference type="PROSITE" id="PS50850">
    <property type="entry name" value="MFS"/>
    <property type="match status" value="1"/>
</dbReference>
<evidence type="ECO:0000259" key="7">
    <source>
        <dbReference type="PROSITE" id="PS50850"/>
    </source>
</evidence>
<proteinExistence type="predicted"/>
<dbReference type="Proteomes" id="UP000546257">
    <property type="component" value="Unassembled WGS sequence"/>
</dbReference>
<feature type="transmembrane region" description="Helical" evidence="6">
    <location>
        <begin position="116"/>
        <end position="135"/>
    </location>
</feature>
<dbReference type="Pfam" id="PF07690">
    <property type="entry name" value="MFS_1"/>
    <property type="match status" value="1"/>
</dbReference>
<feature type="transmembrane region" description="Helical" evidence="6">
    <location>
        <begin position="347"/>
        <end position="369"/>
    </location>
</feature>
<dbReference type="GO" id="GO:0022857">
    <property type="term" value="F:transmembrane transporter activity"/>
    <property type="evidence" value="ECO:0007669"/>
    <property type="project" value="InterPro"/>
</dbReference>
<evidence type="ECO:0000256" key="6">
    <source>
        <dbReference type="SAM" id="Phobius"/>
    </source>
</evidence>
<accession>A0A7J9SFE1</accession>
<reference evidence="8 9" key="1">
    <citation type="submission" date="2020-08" db="EMBL/GenBank/DDBJ databases">
        <authorList>
            <person name="Seo M.-J."/>
        </authorList>
    </citation>
    <scope>NUCLEOTIDE SEQUENCE [LARGE SCALE GENOMIC DNA]</scope>
    <source>
        <strain evidence="8 9">MBLA0160</strain>
    </source>
</reference>
<feature type="transmembrane region" description="Helical" evidence="6">
    <location>
        <begin position="21"/>
        <end position="44"/>
    </location>
</feature>
<dbReference type="Gene3D" id="1.20.1250.20">
    <property type="entry name" value="MFS general substrate transporter like domains"/>
    <property type="match status" value="2"/>
</dbReference>
<dbReference type="GO" id="GO:0005886">
    <property type="term" value="C:plasma membrane"/>
    <property type="evidence" value="ECO:0007669"/>
    <property type="project" value="UniProtKB-SubCell"/>
</dbReference>
<evidence type="ECO:0000256" key="5">
    <source>
        <dbReference type="ARBA" id="ARBA00023136"/>
    </source>
</evidence>
<evidence type="ECO:0000256" key="4">
    <source>
        <dbReference type="ARBA" id="ARBA00022989"/>
    </source>
</evidence>